<dbReference type="GO" id="GO:0015386">
    <property type="term" value="F:potassium:proton antiporter activity"/>
    <property type="evidence" value="ECO:0007669"/>
    <property type="project" value="TreeGrafter"/>
</dbReference>
<gene>
    <name evidence="13" type="ORF">LX64_01662</name>
</gene>
<feature type="transmembrane region" description="Helical" evidence="10">
    <location>
        <begin position="27"/>
        <end position="43"/>
    </location>
</feature>
<dbReference type="RefSeq" id="WP_111597147.1">
    <property type="nucleotide sequence ID" value="NZ_QLLL01000003.1"/>
</dbReference>
<organism evidence="13 14">
    <name type="scientific">Chitinophaga skermanii</name>
    <dbReference type="NCBI Taxonomy" id="331697"/>
    <lineage>
        <taxon>Bacteria</taxon>
        <taxon>Pseudomonadati</taxon>
        <taxon>Bacteroidota</taxon>
        <taxon>Chitinophagia</taxon>
        <taxon>Chitinophagales</taxon>
        <taxon>Chitinophagaceae</taxon>
        <taxon>Chitinophaga</taxon>
    </lineage>
</organism>
<feature type="transmembrane region" description="Helical" evidence="10">
    <location>
        <begin position="348"/>
        <end position="371"/>
    </location>
</feature>
<dbReference type="OrthoDB" id="9809206at2"/>
<dbReference type="NCBIfam" id="TIGR00831">
    <property type="entry name" value="a_cpa1"/>
    <property type="match status" value="1"/>
</dbReference>
<dbReference type="Pfam" id="PF00999">
    <property type="entry name" value="Na_H_Exchanger"/>
    <property type="match status" value="1"/>
</dbReference>
<feature type="transmembrane region" description="Helical" evidence="10">
    <location>
        <begin position="180"/>
        <end position="204"/>
    </location>
</feature>
<evidence type="ECO:0000256" key="1">
    <source>
        <dbReference type="ARBA" id="ARBA00004651"/>
    </source>
</evidence>
<evidence type="ECO:0000256" key="2">
    <source>
        <dbReference type="ARBA" id="ARBA00022448"/>
    </source>
</evidence>
<proteinExistence type="inferred from homology"/>
<dbReference type="PANTHER" id="PTHR10110:SF86">
    <property type="entry name" value="SODIUM_HYDROGEN EXCHANGER 7"/>
    <property type="match status" value="1"/>
</dbReference>
<feature type="transmembrane region" description="Helical" evidence="10">
    <location>
        <begin position="303"/>
        <end position="336"/>
    </location>
</feature>
<dbReference type="GO" id="GO:0098719">
    <property type="term" value="P:sodium ion import across plasma membrane"/>
    <property type="evidence" value="ECO:0007669"/>
    <property type="project" value="TreeGrafter"/>
</dbReference>
<feature type="transmembrane region" description="Helical" evidence="10">
    <location>
        <begin position="224"/>
        <end position="249"/>
    </location>
</feature>
<dbReference type="GO" id="GO:0005886">
    <property type="term" value="C:plasma membrane"/>
    <property type="evidence" value="ECO:0007669"/>
    <property type="project" value="UniProtKB-SubCell"/>
</dbReference>
<evidence type="ECO:0000256" key="8">
    <source>
        <dbReference type="ARBA" id="ARBA00023136"/>
    </source>
</evidence>
<dbReference type="InterPro" id="IPR004705">
    <property type="entry name" value="Cation/H_exchanger_CPA1_bac"/>
</dbReference>
<dbReference type="PANTHER" id="PTHR10110">
    <property type="entry name" value="SODIUM/HYDROGEN EXCHANGER"/>
    <property type="match status" value="1"/>
</dbReference>
<keyword evidence="7 10" id="KW-0406">Ion transport</keyword>
<comment type="function">
    <text evidence="10">Na(+)/H(+) antiporter that extrudes sodium in exchange for external protons.</text>
</comment>
<evidence type="ECO:0000256" key="4">
    <source>
        <dbReference type="ARBA" id="ARBA00022692"/>
    </source>
</evidence>
<protein>
    <submittedName>
        <fullName evidence="13">CPA1 family monovalent cation:H+ antiporter</fullName>
    </submittedName>
</protein>
<sequence length="539" mass="60613">MHATLLLWASLVLVILFLVMFARKIHVSYPIVLVIGGLLLGFVKGLPEITIDPELIFVIFLPPLLYEAAWQTSWKDFWKWRRVIMSFAFIIVIFTAGAVGLLAYQLIPGFTLALGFLLGGIVSPPDAVSASSILKTVKVPRRMISILEGESLLNDAASLIIFKFALDAVKTGEFVWQEAIVSFFVVIIFGVLIGLAIALIFYAIHRWMPTTPQVDIVLTFVAPYLMYIVAEHFHTSGVLAVVSGGLFLATRRHQFLDYRSRIQGVNVWETIGFVLNGVVFMLIGLEMPFIVKQLGDTSIGDAIVYGLIISLALIVFRMLSTLGASVFTVFISRYITTADSKPGWRGPVLFGWTGMRGVVSLAAALSIPLLLPNNDAFPQRSLIIFITFVVILVTLVVQGLTLPSLVRWLKMEERDYTLSTEQQEIIVQKKMAHVALKRLKEEHAEDIAKNELLQNLEKQLSMDTRLLGELQEVCEEGNTAHTLYCNFQEVYLGLINEQRQLLLHLNRKAEFEEHIIRKFQTLLDIEEEKLDLTFSDNEE</sequence>
<evidence type="ECO:0000256" key="7">
    <source>
        <dbReference type="ARBA" id="ARBA00023065"/>
    </source>
</evidence>
<feature type="domain" description="Cation/H+ exchanger transmembrane" evidence="12">
    <location>
        <begin position="14"/>
        <end position="408"/>
    </location>
</feature>
<evidence type="ECO:0000256" key="10">
    <source>
        <dbReference type="RuleBase" id="RU366002"/>
    </source>
</evidence>
<dbReference type="Proteomes" id="UP000249547">
    <property type="component" value="Unassembled WGS sequence"/>
</dbReference>
<keyword evidence="14" id="KW-1185">Reference proteome</keyword>
<dbReference type="Gene3D" id="6.10.140.1330">
    <property type="match status" value="1"/>
</dbReference>
<keyword evidence="9 10" id="KW-0739">Sodium transport</keyword>
<dbReference type="GO" id="GO:0051453">
    <property type="term" value="P:regulation of intracellular pH"/>
    <property type="evidence" value="ECO:0007669"/>
    <property type="project" value="TreeGrafter"/>
</dbReference>
<dbReference type="GO" id="GO:0015385">
    <property type="term" value="F:sodium:proton antiporter activity"/>
    <property type="evidence" value="ECO:0007669"/>
    <property type="project" value="InterPro"/>
</dbReference>
<feature type="coiled-coil region" evidence="11">
    <location>
        <begin position="436"/>
        <end position="473"/>
    </location>
</feature>
<keyword evidence="10" id="KW-0050">Antiport</keyword>
<evidence type="ECO:0000256" key="6">
    <source>
        <dbReference type="ARBA" id="ARBA00023053"/>
    </source>
</evidence>
<evidence type="ECO:0000256" key="11">
    <source>
        <dbReference type="SAM" id="Coils"/>
    </source>
</evidence>
<dbReference type="InterPro" id="IPR006153">
    <property type="entry name" value="Cation/H_exchanger_TM"/>
</dbReference>
<keyword evidence="3 10" id="KW-1003">Cell membrane</keyword>
<feature type="transmembrane region" description="Helical" evidence="10">
    <location>
        <begin position="6"/>
        <end position="22"/>
    </location>
</feature>
<evidence type="ECO:0000313" key="14">
    <source>
        <dbReference type="Proteomes" id="UP000249547"/>
    </source>
</evidence>
<feature type="transmembrane region" description="Helical" evidence="10">
    <location>
        <begin position="84"/>
        <end position="107"/>
    </location>
</feature>
<feature type="transmembrane region" description="Helical" evidence="10">
    <location>
        <begin position="55"/>
        <end position="72"/>
    </location>
</feature>
<keyword evidence="8 10" id="KW-0472">Membrane</keyword>
<comment type="caution">
    <text evidence="13">The sequence shown here is derived from an EMBL/GenBank/DDBJ whole genome shotgun (WGS) entry which is preliminary data.</text>
</comment>
<reference evidence="13 14" key="1">
    <citation type="submission" date="2018-06" db="EMBL/GenBank/DDBJ databases">
        <title>Genomic Encyclopedia of Archaeal and Bacterial Type Strains, Phase II (KMG-II): from individual species to whole genera.</title>
        <authorList>
            <person name="Goeker M."/>
        </authorList>
    </citation>
    <scope>NUCLEOTIDE SEQUENCE [LARGE SCALE GENOMIC DNA]</scope>
    <source>
        <strain evidence="13 14">DSM 23857</strain>
    </source>
</reference>
<evidence type="ECO:0000259" key="12">
    <source>
        <dbReference type="Pfam" id="PF00999"/>
    </source>
</evidence>
<feature type="transmembrane region" description="Helical" evidence="10">
    <location>
        <begin position="383"/>
        <end position="406"/>
    </location>
</feature>
<evidence type="ECO:0000256" key="9">
    <source>
        <dbReference type="ARBA" id="ARBA00023201"/>
    </source>
</evidence>
<dbReference type="InterPro" id="IPR018422">
    <property type="entry name" value="Cation/H_exchanger_CPA1"/>
</dbReference>
<name>A0A327QRK9_9BACT</name>
<evidence type="ECO:0000256" key="5">
    <source>
        <dbReference type="ARBA" id="ARBA00022989"/>
    </source>
</evidence>
<keyword evidence="4 10" id="KW-0812">Transmembrane</keyword>
<dbReference type="EMBL" id="QLLL01000003">
    <property type="protein sequence ID" value="RAJ06535.1"/>
    <property type="molecule type" value="Genomic_DNA"/>
</dbReference>
<feature type="transmembrane region" description="Helical" evidence="10">
    <location>
        <begin position="113"/>
        <end position="134"/>
    </location>
</feature>
<feature type="transmembrane region" description="Helical" evidence="10">
    <location>
        <begin position="270"/>
        <end position="291"/>
    </location>
</feature>
<keyword evidence="6 10" id="KW-0915">Sodium</keyword>
<accession>A0A327QRK9</accession>
<dbReference type="AlphaFoldDB" id="A0A327QRK9"/>
<evidence type="ECO:0000313" key="13">
    <source>
        <dbReference type="EMBL" id="RAJ06535.1"/>
    </source>
</evidence>
<comment type="subcellular location">
    <subcellularLocation>
        <location evidence="1 10">Cell membrane</location>
        <topology evidence="1 10">Multi-pass membrane protein</topology>
    </subcellularLocation>
</comment>
<comment type="similarity">
    <text evidence="10">Belongs to the monovalent cation:proton antiporter 1 (CPA1) transporter (TC 2.A.36) family.</text>
</comment>
<evidence type="ECO:0000256" key="3">
    <source>
        <dbReference type="ARBA" id="ARBA00022475"/>
    </source>
</evidence>
<keyword evidence="11" id="KW-0175">Coiled coil</keyword>
<keyword evidence="5 10" id="KW-1133">Transmembrane helix</keyword>
<keyword evidence="2 10" id="KW-0813">Transport</keyword>